<reference evidence="2" key="1">
    <citation type="submission" date="2022-05" db="EMBL/GenBank/DDBJ databases">
        <title>The Musa troglodytarum L. genome provides insights into the mechanism of non-climacteric behaviour and enrichment of carotenoids.</title>
        <authorList>
            <person name="Wang J."/>
        </authorList>
    </citation>
    <scope>NUCLEOTIDE SEQUENCE</scope>
    <source>
        <tissue evidence="2">Leaf</tissue>
    </source>
</reference>
<protein>
    <submittedName>
        <fullName evidence="2">Stress responsive protein</fullName>
    </submittedName>
</protein>
<sequence length="373" mass="41894">MASTISQTQTVGSGTASTLNSFAVIQSVEEKICFVRYVVPRGVFITSISLREKRTPQTMNPFGRHGGHRHHHHGQEEEDERHRYPPPGYQPRLPTPPYYGGPAYPPAVQHVSHEGGPGYGLPAVHHVSHEGGPGYGPPPPVYPPPPGYHGEGSYGGSHQHHGPSRPPTYPPAPGPEYHHDGGYGHEHHHQHHFLPHFPGVHHVSHERWEGEAASPPPPWHGQPTVRIYTKAENNFSLSIRDGKVILARNDPTDPYQHWIRDMRYSTKVKDEEGFPSFALINKVTGEALKHSIGATHPVRLIRYNPDYLDESVLWSESKDLGDGFRCIRMVNNIRLNFDAFHGDKNHGGVRDGTILVLWEWLKGDNQRWKIVPH</sequence>
<evidence type="ECO:0000313" key="2">
    <source>
        <dbReference type="EMBL" id="URD92876.1"/>
    </source>
</evidence>
<dbReference type="Gene3D" id="2.80.10.50">
    <property type="match status" value="1"/>
</dbReference>
<dbReference type="Proteomes" id="UP001055439">
    <property type="component" value="Chromosome 3"/>
</dbReference>
<dbReference type="PANTHER" id="PTHR31257:SF2">
    <property type="entry name" value="RICIN B-LIKE LECTIN EULS3"/>
    <property type="match status" value="1"/>
</dbReference>
<feature type="compositionally biased region" description="Basic and acidic residues" evidence="1">
    <location>
        <begin position="176"/>
        <end position="185"/>
    </location>
</feature>
<evidence type="ECO:0000313" key="3">
    <source>
        <dbReference type="Proteomes" id="UP001055439"/>
    </source>
</evidence>
<name>A0A9E7FCQ1_9LILI</name>
<dbReference type="EMBL" id="CP097505">
    <property type="protein sequence ID" value="URD92877.1"/>
    <property type="molecule type" value="Genomic_DNA"/>
</dbReference>
<dbReference type="InterPro" id="IPR040249">
    <property type="entry name" value="Ricin_B-like_lectin_EULS3-like"/>
</dbReference>
<dbReference type="InterPro" id="IPR035992">
    <property type="entry name" value="Ricin_B-like_lectins"/>
</dbReference>
<accession>A0A9E7FCQ1</accession>
<dbReference type="PANTHER" id="PTHR31257">
    <property type="entry name" value="RICIN B-LIKE LECTIN EULS3"/>
    <property type="match status" value="1"/>
</dbReference>
<feature type="compositionally biased region" description="Pro residues" evidence="1">
    <location>
        <begin position="164"/>
        <end position="174"/>
    </location>
</feature>
<dbReference type="AlphaFoldDB" id="A0A9E7FCQ1"/>
<dbReference type="CDD" id="cd23431">
    <property type="entry name" value="beta-trefoil_Ricin_AtEULS3-like"/>
    <property type="match status" value="1"/>
</dbReference>
<proteinExistence type="predicted"/>
<evidence type="ECO:0000256" key="1">
    <source>
        <dbReference type="SAM" id="MobiDB-lite"/>
    </source>
</evidence>
<organism evidence="2 3">
    <name type="scientific">Musa troglodytarum</name>
    <name type="common">fe'i banana</name>
    <dbReference type="NCBI Taxonomy" id="320322"/>
    <lineage>
        <taxon>Eukaryota</taxon>
        <taxon>Viridiplantae</taxon>
        <taxon>Streptophyta</taxon>
        <taxon>Embryophyta</taxon>
        <taxon>Tracheophyta</taxon>
        <taxon>Spermatophyta</taxon>
        <taxon>Magnoliopsida</taxon>
        <taxon>Liliopsida</taxon>
        <taxon>Zingiberales</taxon>
        <taxon>Musaceae</taxon>
        <taxon>Musa</taxon>
    </lineage>
</organism>
<gene>
    <name evidence="2" type="ORF">MUK42_00925</name>
</gene>
<dbReference type="EMBL" id="CP097505">
    <property type="protein sequence ID" value="URD92876.1"/>
    <property type="molecule type" value="Genomic_DNA"/>
</dbReference>
<keyword evidence="3" id="KW-1185">Reference proteome</keyword>
<feature type="region of interest" description="Disordered" evidence="1">
    <location>
        <begin position="55"/>
        <end position="190"/>
    </location>
</feature>
<feature type="compositionally biased region" description="Pro residues" evidence="1">
    <location>
        <begin position="135"/>
        <end position="147"/>
    </location>
</feature>
<dbReference type="OrthoDB" id="7769065at2759"/>
<dbReference type="SUPFAM" id="SSF50370">
    <property type="entry name" value="Ricin B-like lectins"/>
    <property type="match status" value="1"/>
</dbReference>
<feature type="compositionally biased region" description="Pro residues" evidence="1">
    <location>
        <begin position="85"/>
        <end position="105"/>
    </location>
</feature>